<dbReference type="CDD" id="cd22268">
    <property type="entry name" value="DPBB_RlpA-like"/>
    <property type="match status" value="1"/>
</dbReference>
<dbReference type="AlphaFoldDB" id="A0A645FQS2"/>
<evidence type="ECO:0000313" key="2">
    <source>
        <dbReference type="EMBL" id="MPN16250.1"/>
    </source>
</evidence>
<proteinExistence type="predicted"/>
<gene>
    <name evidence="2" type="ORF">SDC9_163588</name>
</gene>
<dbReference type="Gene3D" id="2.40.40.10">
    <property type="entry name" value="RlpA-like domain"/>
    <property type="match status" value="1"/>
</dbReference>
<accession>A0A645FQS2</accession>
<sequence>MEVTDRGPYSRNKIIDLSYAAAKQLDIIHQGVTTVELSEWIWDLTRFKPFVFEFNNIFVKASHPAGKNLKIDKEKVLK</sequence>
<name>A0A645FQS2_9ZZZZ</name>
<dbReference type="InterPro" id="IPR036908">
    <property type="entry name" value="RlpA-like_sf"/>
</dbReference>
<feature type="domain" description="RlpA-like protein double-psi beta-barrel" evidence="1">
    <location>
        <begin position="3"/>
        <end position="36"/>
    </location>
</feature>
<evidence type="ECO:0000259" key="1">
    <source>
        <dbReference type="Pfam" id="PF03330"/>
    </source>
</evidence>
<organism evidence="2">
    <name type="scientific">bioreactor metagenome</name>
    <dbReference type="NCBI Taxonomy" id="1076179"/>
    <lineage>
        <taxon>unclassified sequences</taxon>
        <taxon>metagenomes</taxon>
        <taxon>ecological metagenomes</taxon>
    </lineage>
</organism>
<dbReference type="InterPro" id="IPR009009">
    <property type="entry name" value="RlpA-like_DPBB"/>
</dbReference>
<protein>
    <recommendedName>
        <fullName evidence="1">RlpA-like protein double-psi beta-barrel domain-containing protein</fullName>
    </recommendedName>
</protein>
<reference evidence="2" key="1">
    <citation type="submission" date="2019-08" db="EMBL/GenBank/DDBJ databases">
        <authorList>
            <person name="Kucharzyk K."/>
            <person name="Murdoch R.W."/>
            <person name="Higgins S."/>
            <person name="Loffler F."/>
        </authorList>
    </citation>
    <scope>NUCLEOTIDE SEQUENCE</scope>
</reference>
<comment type="caution">
    <text evidence="2">The sequence shown here is derived from an EMBL/GenBank/DDBJ whole genome shotgun (WGS) entry which is preliminary data.</text>
</comment>
<dbReference type="Pfam" id="PF03330">
    <property type="entry name" value="DPBB_1"/>
    <property type="match status" value="1"/>
</dbReference>
<dbReference type="EMBL" id="VSSQ01063169">
    <property type="protein sequence ID" value="MPN16250.1"/>
    <property type="molecule type" value="Genomic_DNA"/>
</dbReference>